<dbReference type="EMBL" id="JAAZIL010000025">
    <property type="protein sequence ID" value="NLZ24314.1"/>
    <property type="molecule type" value="Genomic_DNA"/>
</dbReference>
<dbReference type="AlphaFoldDB" id="A0A847VCS2"/>
<protein>
    <submittedName>
        <fullName evidence="1">Uncharacterized protein</fullName>
    </submittedName>
</protein>
<proteinExistence type="predicted"/>
<evidence type="ECO:0000313" key="1">
    <source>
        <dbReference type="EMBL" id="NLZ24314.1"/>
    </source>
</evidence>
<reference evidence="1 2" key="1">
    <citation type="journal article" date="2020" name="Biotechnol. Biofuels">
        <title>New insights from the biogas microbiome by comprehensive genome-resolved metagenomics of nearly 1600 species originating from multiple anaerobic digesters.</title>
        <authorList>
            <person name="Campanaro S."/>
            <person name="Treu L."/>
            <person name="Rodriguez-R L.M."/>
            <person name="Kovalovszki A."/>
            <person name="Ziels R.M."/>
            <person name="Maus I."/>
            <person name="Zhu X."/>
            <person name="Kougias P.G."/>
            <person name="Basile A."/>
            <person name="Luo G."/>
            <person name="Schluter A."/>
            <person name="Konstantinidis K.T."/>
            <person name="Angelidaki I."/>
        </authorList>
    </citation>
    <scope>NUCLEOTIDE SEQUENCE [LARGE SCALE GENOMIC DNA]</scope>
    <source>
        <strain evidence="1">AS19jrsBPTG_9</strain>
    </source>
</reference>
<sequence>MMEKENTISNYNIEEVDDQFAIHSLLLVGANSDAVATYNIYSLNSRYIGEYISGCNSPVEIEPYPTYVGMIESHVNRIGIGLEFWKYGETTLYFKSEKPYYRIIQDITKNGWTKKYLPEVIEHLRDQGIKVDILLEDYNEKKQYFSLLLVGKQEDFTQDLLHT</sequence>
<evidence type="ECO:0000313" key="2">
    <source>
        <dbReference type="Proteomes" id="UP000564033"/>
    </source>
</evidence>
<organism evidence="1 2">
    <name type="scientific">Candidatus Dojkabacteria bacterium</name>
    <dbReference type="NCBI Taxonomy" id="2099670"/>
    <lineage>
        <taxon>Bacteria</taxon>
        <taxon>Candidatus Dojkabacteria</taxon>
    </lineage>
</organism>
<name>A0A847VCS2_9BACT</name>
<gene>
    <name evidence="1" type="ORF">GX888_01000</name>
</gene>
<dbReference type="Proteomes" id="UP000564033">
    <property type="component" value="Unassembled WGS sequence"/>
</dbReference>
<accession>A0A847VCS2</accession>
<comment type="caution">
    <text evidence="1">The sequence shown here is derived from an EMBL/GenBank/DDBJ whole genome shotgun (WGS) entry which is preliminary data.</text>
</comment>